<evidence type="ECO:0000313" key="2">
    <source>
        <dbReference type="EMBL" id="CAA9223106.1"/>
    </source>
</evidence>
<proteinExistence type="predicted"/>
<feature type="region of interest" description="Disordered" evidence="1">
    <location>
        <begin position="1"/>
        <end position="32"/>
    </location>
</feature>
<gene>
    <name evidence="2" type="ORF">AVDCRST_MAG56-524</name>
</gene>
<dbReference type="EMBL" id="CADCTQ010000051">
    <property type="protein sequence ID" value="CAA9223106.1"/>
    <property type="molecule type" value="Genomic_DNA"/>
</dbReference>
<name>A0A6J4HJJ0_9SPHI</name>
<evidence type="ECO:0000256" key="1">
    <source>
        <dbReference type="SAM" id="MobiDB-lite"/>
    </source>
</evidence>
<organism evidence="2">
    <name type="scientific">uncultured Cytophagales bacterium</name>
    <dbReference type="NCBI Taxonomy" id="158755"/>
    <lineage>
        <taxon>Bacteria</taxon>
        <taxon>Pseudomonadati</taxon>
        <taxon>Bacteroidota</taxon>
        <taxon>Sphingobacteriia</taxon>
        <taxon>Sphingobacteriales</taxon>
        <taxon>environmental samples</taxon>
    </lineage>
</organism>
<reference evidence="2" key="1">
    <citation type="submission" date="2020-02" db="EMBL/GenBank/DDBJ databases">
        <authorList>
            <person name="Meier V. D."/>
        </authorList>
    </citation>
    <scope>NUCLEOTIDE SEQUENCE</scope>
    <source>
        <strain evidence="2">AVDCRST_MAG56</strain>
    </source>
</reference>
<dbReference type="AlphaFoldDB" id="A0A6J4HJJ0"/>
<protein>
    <submittedName>
        <fullName evidence="2">Uncharacterized protein</fullName>
    </submittedName>
</protein>
<accession>A0A6J4HJJ0</accession>
<sequence length="116" mass="12938">MATRPIKILKSDPNGSLQLDDDEDTKDGHTKADAGDTILWQIANHSGVHSIVAIKQKSGSPNFWLEQPRPRGANWQGTISPKVKKSEQYEYAIHWKASENGDELVHDPIISIKPSR</sequence>